<dbReference type="RefSeq" id="WP_187076153.1">
    <property type="nucleotide sequence ID" value="NZ_JACORT010000003.1"/>
</dbReference>
<accession>A0A923MRT4</accession>
<evidence type="ECO:0000313" key="2">
    <source>
        <dbReference type="Proteomes" id="UP000608513"/>
    </source>
</evidence>
<comment type="caution">
    <text evidence="1">The sequence shown here is derived from an EMBL/GenBank/DDBJ whole genome shotgun (WGS) entry which is preliminary data.</text>
</comment>
<protein>
    <submittedName>
        <fullName evidence="1">Uncharacterized protein</fullName>
    </submittedName>
</protein>
<evidence type="ECO:0000313" key="1">
    <source>
        <dbReference type="EMBL" id="MBC5783419.1"/>
    </source>
</evidence>
<dbReference type="AlphaFoldDB" id="A0A923MRT4"/>
<gene>
    <name evidence="1" type="ORF">H8N03_10725</name>
</gene>
<reference evidence="1" key="1">
    <citation type="submission" date="2020-08" db="EMBL/GenBank/DDBJ databases">
        <title>Ramlibacter sp. USB13 16S ribosomal RNA gene genome sequencing and assembly.</title>
        <authorList>
            <person name="Kang M."/>
        </authorList>
    </citation>
    <scope>NUCLEOTIDE SEQUENCE</scope>
    <source>
        <strain evidence="1">USB13</strain>
    </source>
</reference>
<keyword evidence="2" id="KW-1185">Reference proteome</keyword>
<dbReference type="Proteomes" id="UP000608513">
    <property type="component" value="Unassembled WGS sequence"/>
</dbReference>
<dbReference type="EMBL" id="JACORT010000003">
    <property type="protein sequence ID" value="MBC5783419.1"/>
    <property type="molecule type" value="Genomic_DNA"/>
</dbReference>
<organism evidence="1 2">
    <name type="scientific">Ramlibacter cellulosilyticus</name>
    <dbReference type="NCBI Taxonomy" id="2764187"/>
    <lineage>
        <taxon>Bacteria</taxon>
        <taxon>Pseudomonadati</taxon>
        <taxon>Pseudomonadota</taxon>
        <taxon>Betaproteobacteria</taxon>
        <taxon>Burkholderiales</taxon>
        <taxon>Comamonadaceae</taxon>
        <taxon>Ramlibacter</taxon>
    </lineage>
</organism>
<sequence>MMRASRPPEKTPSLMPEGRRWGFGAHSVVPYLGMALHSRPGDELASIRNPVFARMDRALRGLQERQ</sequence>
<proteinExistence type="predicted"/>
<name>A0A923MRT4_9BURK</name>